<dbReference type="PROSITE" id="PS50031">
    <property type="entry name" value="EH"/>
    <property type="match status" value="3"/>
</dbReference>
<dbReference type="InterPro" id="IPR000261">
    <property type="entry name" value="EH_dom"/>
</dbReference>
<dbReference type="SUPFAM" id="SSF47473">
    <property type="entry name" value="EF-hand"/>
    <property type="match status" value="3"/>
</dbReference>
<evidence type="ECO:0008006" key="8">
    <source>
        <dbReference type="Google" id="ProtNLM"/>
    </source>
</evidence>
<evidence type="ECO:0000313" key="6">
    <source>
        <dbReference type="EMBL" id="ORY36836.1"/>
    </source>
</evidence>
<feature type="region of interest" description="Disordered" evidence="2">
    <location>
        <begin position="129"/>
        <end position="160"/>
    </location>
</feature>
<dbReference type="AlphaFoldDB" id="A0A1Y2BQ49"/>
<dbReference type="InterPro" id="IPR015940">
    <property type="entry name" value="UBA"/>
</dbReference>
<dbReference type="SMART" id="SM00027">
    <property type="entry name" value="EH"/>
    <property type="match status" value="3"/>
</dbReference>
<evidence type="ECO:0000259" key="3">
    <source>
        <dbReference type="PROSITE" id="PS50030"/>
    </source>
</evidence>
<evidence type="ECO:0000256" key="2">
    <source>
        <dbReference type="SAM" id="MobiDB-lite"/>
    </source>
</evidence>
<feature type="domain" description="UBA" evidence="3">
    <location>
        <begin position="1134"/>
        <end position="1176"/>
    </location>
</feature>
<evidence type="ECO:0000259" key="5">
    <source>
        <dbReference type="PROSITE" id="PS50222"/>
    </source>
</evidence>
<feature type="domain" description="EH" evidence="4">
    <location>
        <begin position="353"/>
        <end position="399"/>
    </location>
</feature>
<feature type="domain" description="EH" evidence="4">
    <location>
        <begin position="167"/>
        <end position="260"/>
    </location>
</feature>
<sequence>MPPPPKADLLDDLDPLSPRQQAQQLNNSAAVDSFGLPLSNEETTVYAQLFKAADVSGTGSISANDAVAFLTKSRLPQNVLGEIWILSDSEQKGFLTQASFYRCLKLIALCQSGKPVSLQFIGSRRVGFNPSTSTPAPQKLVPQLTGSQTPSMSQQQSSSGFQLSNEERDRFVAAFNACSPANNLVTGASAKELFLKSGLPVDVLSRIWSLVDPQGANQLNLAQFMLAMLIITQMKSGSLQTVPPTPVPGSVSTVPATPAPISAALASPIRAAPAPANVAPPPSFDKRRSVAMRIPTQASFGSIPGVPPSNNEPWAIQSEEKALSDSHFETLDVGKKGYVTGQESYEFFLKSQDLANVSKSIGLSKDEFSVAMHLIKQAMAGQPLPETLPSNLVPPTLRPGFTQPPTSPSAAAPIPTSAPTQSAQQDLMGLGDITFEKAAPLPPFAAPQPQTCDIPSLNDDRSADISAARAQLTELQQKRDMLLPAQEELRAKRAANEIELQKVLLQKQELTLELTQQSATFEAETAIHMENLGLLQHEQQLLQLAQMEVEQAKQIVAAKLEEKNQVIAAIEAVKAEVADLTQYQEEINVMRPKFVEVHADLKKQLNQVEINKQLLISVTEEYKQLKADLSREEAQLDEEKKRLQALSSQVAVQSAINDKEKAKAQMIFVSLNETKGLSSSQAQSLSSLQEEAARGYDVPQPNVSAGTKSPALGSSRPKPPPPPSSRLTYGSGDLLEKRRSITSSVEASSGNDSTYLSTVVPDVAAVGPPPPMPPMFTKPKAGSSLTDVNPDTQNTSSAPVSTFAFDADFESAFAAVPLGPSSNNAAAFDDAFAVPAASNSNAAKAFDDAFSIPAPKSDANADAFAVPSTSSPKSAEVNTAAFSLPPPPSLNDGFDKIKRGSVAGTSIADSTRSGGRKRMTKLKSIDADSEFENAFGGAPVAAVTSTVSGTSPDIPVPDASKDGFNFDAAFAAPSSAFEALAAQAAKEPSTDAFAALDDAFSAAAAAPVAGASSSEAAKSGFDAFDIAFDLPSAAPATSVAPVTANSNVDDLEAVFGSSPSKVEATATPAVLNAEFNAAFAPTTTTSADAPTVSVADSQPVDSGNTPQANESNTTTEAVADTTNIRTELEKEATSTDSVLPEIKELMNLGFPKEKCIAALEMYDMDVAKASNYLLDHGAD</sequence>
<keyword evidence="1" id="KW-0175">Coiled coil</keyword>
<feature type="region of interest" description="Disordered" evidence="2">
    <location>
        <begin position="394"/>
        <end position="422"/>
    </location>
</feature>
<feature type="region of interest" description="Disordered" evidence="2">
    <location>
        <begin position="877"/>
        <end position="897"/>
    </location>
</feature>
<reference evidence="6 7" key="1">
    <citation type="submission" date="2016-07" db="EMBL/GenBank/DDBJ databases">
        <title>Pervasive Adenine N6-methylation of Active Genes in Fungi.</title>
        <authorList>
            <consortium name="DOE Joint Genome Institute"/>
            <person name="Mondo S.J."/>
            <person name="Dannebaum R.O."/>
            <person name="Kuo R.C."/>
            <person name="Labutti K."/>
            <person name="Haridas S."/>
            <person name="Kuo A."/>
            <person name="Salamov A."/>
            <person name="Ahrendt S.R."/>
            <person name="Lipzen A."/>
            <person name="Sullivan W."/>
            <person name="Andreopoulos W.B."/>
            <person name="Clum A."/>
            <person name="Lindquist E."/>
            <person name="Daum C."/>
            <person name="Ramamoorthy G.K."/>
            <person name="Gryganskyi A."/>
            <person name="Culley D."/>
            <person name="Magnuson J.K."/>
            <person name="James T.Y."/>
            <person name="O'Malley M.A."/>
            <person name="Stajich J.E."/>
            <person name="Spatafora J.W."/>
            <person name="Visel A."/>
            <person name="Grigoriev I.V."/>
        </authorList>
    </citation>
    <scope>NUCLEOTIDE SEQUENCE [LARGE SCALE GENOMIC DNA]</scope>
    <source>
        <strain evidence="6 7">JEL800</strain>
    </source>
</reference>
<dbReference type="SUPFAM" id="SSF46934">
    <property type="entry name" value="UBA-like"/>
    <property type="match status" value="1"/>
</dbReference>
<accession>A0A1Y2BQ49</accession>
<dbReference type="InterPro" id="IPR009060">
    <property type="entry name" value="UBA-like_sf"/>
</dbReference>
<feature type="coiled-coil region" evidence="1">
    <location>
        <begin position="535"/>
        <end position="562"/>
    </location>
</feature>
<dbReference type="EMBL" id="MCGO01000053">
    <property type="protein sequence ID" value="ORY36836.1"/>
    <property type="molecule type" value="Genomic_DNA"/>
</dbReference>
<feature type="compositionally biased region" description="Polar residues" evidence="2">
    <location>
        <begin position="783"/>
        <end position="799"/>
    </location>
</feature>
<dbReference type="CDD" id="cd00052">
    <property type="entry name" value="EH"/>
    <property type="match status" value="2"/>
</dbReference>
<dbReference type="PROSITE" id="PS50222">
    <property type="entry name" value="EF_HAND_2"/>
    <property type="match status" value="1"/>
</dbReference>
<evidence type="ECO:0000259" key="4">
    <source>
        <dbReference type="PROSITE" id="PS50031"/>
    </source>
</evidence>
<feature type="compositionally biased region" description="Pro residues" evidence="2">
    <location>
        <begin position="767"/>
        <end position="776"/>
    </location>
</feature>
<protein>
    <recommendedName>
        <fullName evidence="8">EF-hand</fullName>
    </recommendedName>
</protein>
<evidence type="ECO:0000313" key="7">
    <source>
        <dbReference type="Proteomes" id="UP000193642"/>
    </source>
</evidence>
<proteinExistence type="predicted"/>
<dbReference type="Proteomes" id="UP000193642">
    <property type="component" value="Unassembled WGS sequence"/>
</dbReference>
<feature type="domain" description="EF-hand" evidence="5">
    <location>
        <begin position="41"/>
        <end position="76"/>
    </location>
</feature>
<dbReference type="PANTHER" id="PTHR11216:SF170">
    <property type="entry name" value="DYNAMIN ASSOCIATED PROTEIN 160, ISOFORM D"/>
    <property type="match status" value="1"/>
</dbReference>
<dbReference type="GO" id="GO:0006897">
    <property type="term" value="P:endocytosis"/>
    <property type="evidence" value="ECO:0007669"/>
    <property type="project" value="TreeGrafter"/>
</dbReference>
<dbReference type="Gene3D" id="1.10.8.10">
    <property type="entry name" value="DNA helicase RuvA subunit, C-terminal domain"/>
    <property type="match status" value="1"/>
</dbReference>
<feature type="compositionally biased region" description="Low complexity" evidence="2">
    <location>
        <begin position="147"/>
        <end position="160"/>
    </location>
</feature>
<dbReference type="InterPro" id="IPR002048">
    <property type="entry name" value="EF_hand_dom"/>
</dbReference>
<feature type="region of interest" description="Disordered" evidence="2">
    <location>
        <begin position="1087"/>
        <end position="1118"/>
    </location>
</feature>
<gene>
    <name evidence="6" type="ORF">BCR33DRAFT_721771</name>
</gene>
<dbReference type="OrthoDB" id="524326at2759"/>
<feature type="coiled-coil region" evidence="1">
    <location>
        <begin position="615"/>
        <end position="649"/>
    </location>
</feature>
<comment type="caution">
    <text evidence="6">The sequence shown here is derived from an EMBL/GenBank/DDBJ whole genome shotgun (WGS) entry which is preliminary data.</text>
</comment>
<dbReference type="GO" id="GO:0005737">
    <property type="term" value="C:cytoplasm"/>
    <property type="evidence" value="ECO:0007669"/>
    <property type="project" value="TreeGrafter"/>
</dbReference>
<feature type="compositionally biased region" description="Low complexity" evidence="2">
    <location>
        <begin position="408"/>
        <end position="422"/>
    </location>
</feature>
<dbReference type="Pfam" id="PF12763">
    <property type="entry name" value="EH"/>
    <property type="match status" value="2"/>
</dbReference>
<feature type="domain" description="EH" evidence="4">
    <location>
        <begin position="42"/>
        <end position="147"/>
    </location>
</feature>
<dbReference type="PROSITE" id="PS50030">
    <property type="entry name" value="UBA"/>
    <property type="match status" value="1"/>
</dbReference>
<dbReference type="SMART" id="SM00165">
    <property type="entry name" value="UBA"/>
    <property type="match status" value="1"/>
</dbReference>
<keyword evidence="7" id="KW-1185">Reference proteome</keyword>
<name>A0A1Y2BQ49_9FUNG</name>
<feature type="region of interest" description="Disordered" evidence="2">
    <location>
        <begin position="682"/>
        <end position="799"/>
    </location>
</feature>
<dbReference type="Gene3D" id="1.10.238.10">
    <property type="entry name" value="EF-hand"/>
    <property type="match status" value="3"/>
</dbReference>
<feature type="compositionally biased region" description="Polar residues" evidence="2">
    <location>
        <begin position="1099"/>
        <end position="1118"/>
    </location>
</feature>
<evidence type="ECO:0000256" key="1">
    <source>
        <dbReference type="SAM" id="Coils"/>
    </source>
</evidence>
<dbReference type="STRING" id="329046.A0A1Y2BQ49"/>
<dbReference type="GO" id="GO:0005509">
    <property type="term" value="F:calcium ion binding"/>
    <property type="evidence" value="ECO:0007669"/>
    <property type="project" value="InterPro"/>
</dbReference>
<dbReference type="GO" id="GO:0016197">
    <property type="term" value="P:endosomal transport"/>
    <property type="evidence" value="ECO:0007669"/>
    <property type="project" value="TreeGrafter"/>
</dbReference>
<dbReference type="PANTHER" id="PTHR11216">
    <property type="entry name" value="EH DOMAIN"/>
    <property type="match status" value="1"/>
</dbReference>
<feature type="compositionally biased region" description="Polar residues" evidence="2">
    <location>
        <begin position="741"/>
        <end position="757"/>
    </location>
</feature>
<organism evidence="6 7">
    <name type="scientific">Rhizoclosmatium globosum</name>
    <dbReference type="NCBI Taxonomy" id="329046"/>
    <lineage>
        <taxon>Eukaryota</taxon>
        <taxon>Fungi</taxon>
        <taxon>Fungi incertae sedis</taxon>
        <taxon>Chytridiomycota</taxon>
        <taxon>Chytridiomycota incertae sedis</taxon>
        <taxon>Chytridiomycetes</taxon>
        <taxon>Chytridiales</taxon>
        <taxon>Chytriomycetaceae</taxon>
        <taxon>Rhizoclosmatium</taxon>
    </lineage>
</organism>
<dbReference type="InterPro" id="IPR011992">
    <property type="entry name" value="EF-hand-dom_pair"/>
</dbReference>
<dbReference type="GO" id="GO:0005886">
    <property type="term" value="C:plasma membrane"/>
    <property type="evidence" value="ECO:0007669"/>
    <property type="project" value="TreeGrafter"/>
</dbReference>